<proteinExistence type="predicted"/>
<dbReference type="GO" id="GO:0005975">
    <property type="term" value="P:carbohydrate metabolic process"/>
    <property type="evidence" value="ECO:0007669"/>
    <property type="project" value="InterPro"/>
</dbReference>
<dbReference type="EMBL" id="QRUD01000060">
    <property type="protein sequence ID" value="RGR34906.1"/>
    <property type="molecule type" value="Genomic_DNA"/>
</dbReference>
<dbReference type="GO" id="GO:0004553">
    <property type="term" value="F:hydrolase activity, hydrolyzing O-glycosyl compounds"/>
    <property type="evidence" value="ECO:0007669"/>
    <property type="project" value="InterPro"/>
</dbReference>
<sequence>MKSISKCAFTLNAIYKIKIDHTKESCSSVINIVLFIILLTNGSRINAQTMYGTTGLLYAPTAEMQKDKTFMVGGSMIDHNIYRSDYWNSHEEYNPYTYNYYLNITIFPWLEVAYTCTLVKGLIGSSGWPQQTWSKFVNQDRSFHGRLRLWKEGWWKQWTPQIVLGVNDPGSHSDHGGGNITFDDVGENTNHLTRFYLAATKHFTIRQWGTLGIHASVIQFDGLDFDNEHGVTVGVNYRFNRPNEGFWSKALNGLNLMGEYYDDVFNVGGNYAVWKDRINVTASLYDGRYWSVGLYFKVCLK</sequence>
<reference evidence="1 2" key="1">
    <citation type="submission" date="2018-08" db="EMBL/GenBank/DDBJ databases">
        <title>A genome reference for cultivated species of the human gut microbiota.</title>
        <authorList>
            <person name="Zou Y."/>
            <person name="Xue W."/>
            <person name="Luo G."/>
        </authorList>
    </citation>
    <scope>NUCLEOTIDE SEQUENCE [LARGE SCALE GENOMIC DNA]</scope>
    <source>
        <strain evidence="1 2">AF25-30LB</strain>
    </source>
</reference>
<name>A0A395UMQ0_PHOVU</name>
<evidence type="ECO:0000313" key="1">
    <source>
        <dbReference type="EMBL" id="RGR34906.1"/>
    </source>
</evidence>
<dbReference type="PROSITE" id="PS01095">
    <property type="entry name" value="GH18_1"/>
    <property type="match status" value="1"/>
</dbReference>
<accession>A0A395UMQ0</accession>
<protein>
    <recommendedName>
        <fullName evidence="3">YjbH domain-containing protein</fullName>
    </recommendedName>
</protein>
<gene>
    <name evidence="1" type="ORF">DWY53_17605</name>
</gene>
<comment type="caution">
    <text evidence="1">The sequence shown here is derived from an EMBL/GenBank/DDBJ whole genome shotgun (WGS) entry which is preliminary data.</text>
</comment>
<organism evidence="1 2">
    <name type="scientific">Phocaeicola vulgatus</name>
    <name type="common">Bacteroides vulgatus</name>
    <dbReference type="NCBI Taxonomy" id="821"/>
    <lineage>
        <taxon>Bacteria</taxon>
        <taxon>Pseudomonadati</taxon>
        <taxon>Bacteroidota</taxon>
        <taxon>Bacteroidia</taxon>
        <taxon>Bacteroidales</taxon>
        <taxon>Bacteroidaceae</taxon>
        <taxon>Phocaeicola</taxon>
    </lineage>
</organism>
<dbReference type="InterPro" id="IPR010344">
    <property type="entry name" value="YbjH"/>
</dbReference>
<dbReference type="AlphaFoldDB" id="A0A395UMQ0"/>
<dbReference type="Pfam" id="PF06082">
    <property type="entry name" value="YjbH"/>
    <property type="match status" value="1"/>
</dbReference>
<dbReference type="Proteomes" id="UP000266497">
    <property type="component" value="Unassembled WGS sequence"/>
</dbReference>
<evidence type="ECO:0008006" key="3">
    <source>
        <dbReference type="Google" id="ProtNLM"/>
    </source>
</evidence>
<dbReference type="InterPro" id="IPR001579">
    <property type="entry name" value="Glyco_hydro_18_chit_AS"/>
</dbReference>
<evidence type="ECO:0000313" key="2">
    <source>
        <dbReference type="Proteomes" id="UP000266497"/>
    </source>
</evidence>